<dbReference type="InterPro" id="IPR038765">
    <property type="entry name" value="Papain-like_cys_pep_sf"/>
</dbReference>
<feature type="compositionally biased region" description="Polar residues" evidence="1">
    <location>
        <begin position="96"/>
        <end position="107"/>
    </location>
</feature>
<feature type="compositionally biased region" description="Low complexity" evidence="1">
    <location>
        <begin position="69"/>
        <end position="78"/>
    </location>
</feature>
<dbReference type="InterPro" id="IPR018975">
    <property type="entry name" value="Pseudomurein-binding_repeat"/>
</dbReference>
<dbReference type="Pfam" id="PF09373">
    <property type="entry name" value="PMBR"/>
    <property type="match status" value="1"/>
</dbReference>
<proteinExistence type="predicted"/>
<reference evidence="3" key="1">
    <citation type="submission" date="2019-04" db="EMBL/GenBank/DDBJ databases">
        <title>Evolution of Biomass-Degrading Anaerobic Consortia Revealed by Metagenomics.</title>
        <authorList>
            <person name="Peng X."/>
        </authorList>
    </citation>
    <scope>NUCLEOTIDE SEQUENCE</scope>
    <source>
        <strain evidence="3">SIG14</strain>
    </source>
</reference>
<name>A0A8T3VXA7_METOL</name>
<gene>
    <name evidence="3" type="ORF">E7Z75_05750</name>
</gene>
<sequence length="1009" mass="108802">MISSKNLTLLLAVLIMGFFLISSVSAMDIDDSASVSDSDELSDSSVSLGSHENGVSDSNLNSVESDAGSSNVNSENEVLSTDNTVEDSNLEHDSSIKSSNNLLGASSQSDSDVLQANAKTKTTLKGSSSTVYRGNSYTLTLTDSKGKVLSGQKVSYKVNGKTYTLTTDSKGSTYLQINLKEGKYTMVCSYGGSSIYASSSFSVTLSVLKNPNAFSIKEIEDAATNVKNYVAKNKKLPTTVKVGSKTLKISEFSYLASKAISNLNSNNKGDILLVSGISNRNSSAHSFKSTVYKAQYLDLAKKTISRIESKKAPSTYWSVKDSAGKVIGKSNFNLYTYCFAKILDFHKSKNYLPNYCTFDSGDFAPAKKATTLKGSSSTITRGKSFKLTLTDSSGNVLSGQKVSFNINSKTYTLTTDKKGSAYLQINLKEGKYPMVCSYGGSSKYAASKLSVSLTVLKNPNFFTLKEIEDAATNVKNYVEKNKKMPNTVKVGSKTLKISEFSYLSSKAIKNLNSNNKGDILLVSGISNRNSSAHTFKATVYKAPYVDLAKKTISRIESKKAPSTYWSVKDKNGKVIGKSNFNLYTYSFAKILDFHKSKNYLPNYCTFDSSAFTPLKEATSIKAGSSSIKKGDTYSVTLVDNNGKGLASQKVTFTISGKSYDKTTDSKGVASLKINLNGGTYSVVSSYAGSSTYKSSKLSQSVTVKDTNAFTLGEIEAAATNVKKYVDNNDALPSTVTVASKKLSISQFSYLMTKAVYNINAGNKNAIALPSSLSNCKSEGDSLDATVYKAQYVDLSKRVLSFAESNKVPPVYAKVYSSSGKSLGNAEFDLYTYSFAKILDFHKSKNALPNYCTFESSVFKGSVVPPVNVSSKIPYNSSQFKAGLNEKNTESNIDKYLVGSGQSAITSSIKNLASQLTKGLKTTDEKAQAIYNYVRDEIDYSYYANSKHGASGTLSAGSGNCVDQASLVVALCRAADIPARYSHAKGCTFSSGSNRTRMGSNSREWCLVFR</sequence>
<dbReference type="EMBL" id="SUTG01000024">
    <property type="protein sequence ID" value="MBE6512625.1"/>
    <property type="molecule type" value="Genomic_DNA"/>
</dbReference>
<dbReference type="Gene3D" id="2.60.40.10">
    <property type="entry name" value="Immunoglobulins"/>
    <property type="match status" value="3"/>
</dbReference>
<dbReference type="Proteomes" id="UP000732619">
    <property type="component" value="Unassembled WGS sequence"/>
</dbReference>
<accession>A0A8T3VXA7</accession>
<comment type="caution">
    <text evidence="3">The sequence shown here is derived from an EMBL/GenBank/DDBJ whole genome shotgun (WGS) entry which is preliminary data.</text>
</comment>
<dbReference type="InterPro" id="IPR013783">
    <property type="entry name" value="Ig-like_fold"/>
</dbReference>
<dbReference type="PANTHER" id="PTHR33490:SF3">
    <property type="entry name" value="CONSERVED INTEGRAL MEMBRANE PROTEIN"/>
    <property type="match status" value="1"/>
</dbReference>
<feature type="region of interest" description="Disordered" evidence="1">
    <location>
        <begin position="33"/>
        <end position="107"/>
    </location>
</feature>
<feature type="domain" description="Transglutaminase-like" evidence="2">
    <location>
        <begin position="910"/>
        <end position="982"/>
    </location>
</feature>
<protein>
    <recommendedName>
        <fullName evidence="2">Transglutaminase-like domain-containing protein</fullName>
    </recommendedName>
</protein>
<evidence type="ECO:0000313" key="3">
    <source>
        <dbReference type="EMBL" id="MBE6512625.1"/>
    </source>
</evidence>
<dbReference type="Gene3D" id="3.10.620.30">
    <property type="match status" value="1"/>
</dbReference>
<dbReference type="AlphaFoldDB" id="A0A8T3VXA7"/>
<dbReference type="InterPro" id="IPR002931">
    <property type="entry name" value="Transglutaminase-like"/>
</dbReference>
<organism evidence="3 4">
    <name type="scientific">Methanobrevibacter olleyae</name>
    <dbReference type="NCBI Taxonomy" id="294671"/>
    <lineage>
        <taxon>Archaea</taxon>
        <taxon>Methanobacteriati</taxon>
        <taxon>Methanobacteriota</taxon>
        <taxon>Methanomada group</taxon>
        <taxon>Methanobacteria</taxon>
        <taxon>Methanobacteriales</taxon>
        <taxon>Methanobacteriaceae</taxon>
        <taxon>Methanobrevibacter</taxon>
    </lineage>
</organism>
<evidence type="ECO:0000259" key="2">
    <source>
        <dbReference type="Pfam" id="PF01841"/>
    </source>
</evidence>
<evidence type="ECO:0000256" key="1">
    <source>
        <dbReference type="SAM" id="MobiDB-lite"/>
    </source>
</evidence>
<feature type="compositionally biased region" description="Polar residues" evidence="1">
    <location>
        <begin position="53"/>
        <end position="68"/>
    </location>
</feature>
<evidence type="ECO:0000313" key="4">
    <source>
        <dbReference type="Proteomes" id="UP000732619"/>
    </source>
</evidence>
<dbReference type="Pfam" id="PF01841">
    <property type="entry name" value="Transglut_core"/>
    <property type="match status" value="1"/>
</dbReference>
<dbReference type="PANTHER" id="PTHR33490">
    <property type="entry name" value="BLR5614 PROTEIN-RELATED"/>
    <property type="match status" value="1"/>
</dbReference>
<dbReference type="SUPFAM" id="SSF54001">
    <property type="entry name" value="Cysteine proteinases"/>
    <property type="match status" value="1"/>
</dbReference>